<sequence>MNLLAREMAVIQKAHSLNLNIALNIPNLEGCDFNQLVNEIGYMRFFQKMQALSHNLVNKCVMEELWAILTRAKALEKWGVKSIKESKLADKRLVRSKMSEMEMACIDSWAEIFKGGKGYARYRDSNRPQMSGLQETHHVEIEAWWDKIKDDAYKRGIVINNTWVFNATYHLDPDQNRDLQEHALYSKAASRVSEEEKVTEALEKLGVRA</sequence>
<organism evidence="1 2">
    <name type="scientific">Hymenoscyphus albidus</name>
    <dbReference type="NCBI Taxonomy" id="595503"/>
    <lineage>
        <taxon>Eukaryota</taxon>
        <taxon>Fungi</taxon>
        <taxon>Dikarya</taxon>
        <taxon>Ascomycota</taxon>
        <taxon>Pezizomycotina</taxon>
        <taxon>Leotiomycetes</taxon>
        <taxon>Helotiales</taxon>
        <taxon>Helotiaceae</taxon>
        <taxon>Hymenoscyphus</taxon>
    </lineage>
</organism>
<evidence type="ECO:0000313" key="2">
    <source>
        <dbReference type="Proteomes" id="UP000701801"/>
    </source>
</evidence>
<gene>
    <name evidence="1" type="ORF">HYALB_00005454</name>
</gene>
<comment type="caution">
    <text evidence="1">The sequence shown here is derived from an EMBL/GenBank/DDBJ whole genome shotgun (WGS) entry which is preliminary data.</text>
</comment>
<name>A0A9N9LCF7_9HELO</name>
<proteinExistence type="predicted"/>
<evidence type="ECO:0000313" key="1">
    <source>
        <dbReference type="EMBL" id="CAG8971558.1"/>
    </source>
</evidence>
<dbReference type="EMBL" id="CAJVRM010000021">
    <property type="protein sequence ID" value="CAG8971558.1"/>
    <property type="molecule type" value="Genomic_DNA"/>
</dbReference>
<dbReference type="AlphaFoldDB" id="A0A9N9LCF7"/>
<dbReference type="OrthoDB" id="10283815at2759"/>
<accession>A0A9N9LCF7</accession>
<protein>
    <submittedName>
        <fullName evidence="1">Uncharacterized protein</fullName>
    </submittedName>
</protein>
<dbReference type="Proteomes" id="UP000701801">
    <property type="component" value="Unassembled WGS sequence"/>
</dbReference>
<reference evidence="1" key="1">
    <citation type="submission" date="2021-07" db="EMBL/GenBank/DDBJ databases">
        <authorList>
            <person name="Durling M."/>
        </authorList>
    </citation>
    <scope>NUCLEOTIDE SEQUENCE</scope>
</reference>
<keyword evidence="2" id="KW-1185">Reference proteome</keyword>